<reference evidence="3" key="1">
    <citation type="journal article" date="2015" name="BMC Genomics">
        <title>Genomic and transcriptomic analysis of the endophytic fungus Pestalotiopsis fici reveals its lifestyle and high potential for synthesis of natural products.</title>
        <authorList>
            <person name="Wang X."/>
            <person name="Zhang X."/>
            <person name="Liu L."/>
            <person name="Xiang M."/>
            <person name="Wang W."/>
            <person name="Sun X."/>
            <person name="Che Y."/>
            <person name="Guo L."/>
            <person name="Liu G."/>
            <person name="Guo L."/>
            <person name="Wang C."/>
            <person name="Yin W.B."/>
            <person name="Stadler M."/>
            <person name="Zhang X."/>
            <person name="Liu X."/>
        </authorList>
    </citation>
    <scope>NUCLEOTIDE SEQUENCE [LARGE SCALE GENOMIC DNA]</scope>
    <source>
        <strain evidence="3">W106-1 / CGMCC3.15140</strain>
    </source>
</reference>
<keyword evidence="3" id="KW-1185">Reference proteome</keyword>
<evidence type="ECO:0000313" key="2">
    <source>
        <dbReference type="EMBL" id="ETS77359.1"/>
    </source>
</evidence>
<name>W3WU91_PESFW</name>
<dbReference type="HOGENOM" id="CLU_002639_2_13_1"/>
<dbReference type="InterPro" id="IPR010730">
    <property type="entry name" value="HET"/>
</dbReference>
<dbReference type="PANTHER" id="PTHR33112">
    <property type="entry name" value="DOMAIN PROTEIN, PUTATIVE-RELATED"/>
    <property type="match status" value="1"/>
</dbReference>
<dbReference type="STRING" id="1229662.W3WU91"/>
<dbReference type="OrthoDB" id="5362512at2759"/>
<organism evidence="2 3">
    <name type="scientific">Pestalotiopsis fici (strain W106-1 / CGMCC3.15140)</name>
    <dbReference type="NCBI Taxonomy" id="1229662"/>
    <lineage>
        <taxon>Eukaryota</taxon>
        <taxon>Fungi</taxon>
        <taxon>Dikarya</taxon>
        <taxon>Ascomycota</taxon>
        <taxon>Pezizomycotina</taxon>
        <taxon>Sordariomycetes</taxon>
        <taxon>Xylariomycetidae</taxon>
        <taxon>Amphisphaeriales</taxon>
        <taxon>Sporocadaceae</taxon>
        <taxon>Pestalotiopsis</taxon>
    </lineage>
</organism>
<dbReference type="EMBL" id="KI912116">
    <property type="protein sequence ID" value="ETS77359.1"/>
    <property type="molecule type" value="Genomic_DNA"/>
</dbReference>
<dbReference type="GeneID" id="19276246"/>
<feature type="domain" description="Heterokaryon incompatibility" evidence="1">
    <location>
        <begin position="76"/>
        <end position="225"/>
    </location>
</feature>
<evidence type="ECO:0000313" key="3">
    <source>
        <dbReference type="Proteomes" id="UP000030651"/>
    </source>
</evidence>
<accession>W3WU91</accession>
<dbReference type="RefSeq" id="XP_007838005.1">
    <property type="nucleotide sequence ID" value="XM_007839814.1"/>
</dbReference>
<proteinExistence type="predicted"/>
<dbReference type="PANTHER" id="PTHR33112:SF16">
    <property type="entry name" value="HETEROKARYON INCOMPATIBILITY DOMAIN-CONTAINING PROTEIN"/>
    <property type="match status" value="1"/>
</dbReference>
<dbReference type="KEGG" id="pfy:PFICI_11233"/>
<dbReference type="eggNOG" id="ENOG502RS8T">
    <property type="taxonomic scope" value="Eukaryota"/>
</dbReference>
<sequence>MQLEYTRCFPPAASDFPDSQLATLAESWVRDCLQNHAECTLAKKDFRPKRLVQILNKDFGRLVLPRELPPKKKIDYVAVSHCWGDPRLLKKLTVDNEHELQDKIKVADLPATFKEAISACWKLGFRFIWIDSLCIMQGDQADWQEQASEMGSVYGNAVLSLCMAGSANSAEPSLQSRNTDLTLPLCITLTGGNGEKTTLRLVCNRSFEDDIKACPLRKRAWVFQEWYLAKRSLIFGRMQLWWHCCEKLACETFPDGISGSIAFKSAIGITDAETMKGKVSKTLQSPQFAQKLWWDLIKQYAKTKLTKEAEDRVIAFSGISKMFGEFHNIESQYTAGMWRCHLPRALLWYRYCGGETFRSLDYKAPSWSWMSLDGPITLEDDSDGQSPTTPLIAPHYCCSVDTVYLPLEDKSNATGRLQGGSVRISGHLLELTERDEDTLPNHISLKHFGESSGMEEIRWDEEDDKGNKIVSYLDNVVMELCQGGDITGCSRTRVALEQATGSFFALPIIHQTDDDNLAEVIVAGLVLYQPPHLPDIFYRVASYQVPSDSEWDFTAFSDRLHAHFPRRSIFIL</sequence>
<dbReference type="Proteomes" id="UP000030651">
    <property type="component" value="Unassembled WGS sequence"/>
</dbReference>
<evidence type="ECO:0000259" key="1">
    <source>
        <dbReference type="Pfam" id="PF06985"/>
    </source>
</evidence>
<dbReference type="Pfam" id="PF06985">
    <property type="entry name" value="HET"/>
    <property type="match status" value="1"/>
</dbReference>
<dbReference type="AlphaFoldDB" id="W3WU91"/>
<gene>
    <name evidence="2" type="ORF">PFICI_11233</name>
</gene>
<protein>
    <recommendedName>
        <fullName evidence="1">Heterokaryon incompatibility domain-containing protein</fullName>
    </recommendedName>
</protein>
<dbReference type="OMA" id="YKAPSWS"/>
<dbReference type="InParanoid" id="W3WU91"/>